<dbReference type="Proteomes" id="UP000184476">
    <property type="component" value="Unassembled WGS sequence"/>
</dbReference>
<keyword evidence="6 8" id="KW-0067">ATP-binding</keyword>
<dbReference type="CDD" id="cd02022">
    <property type="entry name" value="DPCK"/>
    <property type="match status" value="1"/>
</dbReference>
<comment type="function">
    <text evidence="8">Catalyzes the phosphorylation of the 3'-hydroxyl group of dephosphocoenzyme A to form coenzyme A.</text>
</comment>
<dbReference type="GO" id="GO:0005737">
    <property type="term" value="C:cytoplasm"/>
    <property type="evidence" value="ECO:0007669"/>
    <property type="project" value="UniProtKB-SubCell"/>
</dbReference>
<dbReference type="HAMAP" id="MF_00376">
    <property type="entry name" value="Dephospho_CoA_kinase"/>
    <property type="match status" value="1"/>
</dbReference>
<dbReference type="InterPro" id="IPR001977">
    <property type="entry name" value="Depp_CoAkinase"/>
</dbReference>
<evidence type="ECO:0000256" key="9">
    <source>
        <dbReference type="NCBIfam" id="TIGR00152"/>
    </source>
</evidence>
<dbReference type="PROSITE" id="PS51219">
    <property type="entry name" value="DPCK"/>
    <property type="match status" value="1"/>
</dbReference>
<feature type="binding site" evidence="8">
    <location>
        <begin position="10"/>
        <end position="15"/>
    </location>
    <ligand>
        <name>ATP</name>
        <dbReference type="ChEBI" id="CHEBI:30616"/>
    </ligand>
</feature>
<dbReference type="NCBIfam" id="TIGR00152">
    <property type="entry name" value="dephospho-CoA kinase"/>
    <property type="match status" value="1"/>
</dbReference>
<dbReference type="InterPro" id="IPR027417">
    <property type="entry name" value="P-loop_NTPase"/>
</dbReference>
<dbReference type="AlphaFoldDB" id="A0A1M4W344"/>
<dbReference type="OrthoDB" id="9812943at2"/>
<dbReference type="Gene3D" id="3.40.50.300">
    <property type="entry name" value="P-loop containing nucleotide triphosphate hydrolases"/>
    <property type="match status" value="1"/>
</dbReference>
<keyword evidence="7 8" id="KW-0173">Coenzyme A biosynthesis</keyword>
<dbReference type="EMBL" id="FQVL01000003">
    <property type="protein sequence ID" value="SHE75691.1"/>
    <property type="molecule type" value="Genomic_DNA"/>
</dbReference>
<sequence length="200" mass="23164">MVVGLTGGIATGKTTVSNLFKQYGAYIVDADLIAREVVEPGRPGNQRVQEQFGKAFFFDDGSLNRKAMGQKIFQDQILRKKLEQILHPLIRAEMKRQTAQYQKKDQHGLIIWDVPLLFESSLTHLVEKVIVVYVPREVQLFRLMERDQLSREEAERRIDAQLSIETKRMRADFVIDNQGSYQNTERQVEQLWKSLSLRNG</sequence>
<evidence type="ECO:0000256" key="3">
    <source>
        <dbReference type="ARBA" id="ARBA00022679"/>
    </source>
</evidence>
<proteinExistence type="inferred from homology"/>
<evidence type="ECO:0000256" key="1">
    <source>
        <dbReference type="ARBA" id="ARBA00009018"/>
    </source>
</evidence>
<reference evidence="10 11" key="1">
    <citation type="submission" date="2016-11" db="EMBL/GenBank/DDBJ databases">
        <authorList>
            <person name="Jaros S."/>
            <person name="Januszkiewicz K."/>
            <person name="Wedrychowicz H."/>
        </authorList>
    </citation>
    <scope>NUCLEOTIDE SEQUENCE [LARGE SCALE GENOMIC DNA]</scope>
    <source>
        <strain evidence="10 11">DSM 44666</strain>
    </source>
</reference>
<keyword evidence="11" id="KW-1185">Reference proteome</keyword>
<dbReference type="STRING" id="112248.SAMN05444392_10310"/>
<protein>
    <recommendedName>
        <fullName evidence="8 9">Dephospho-CoA kinase</fullName>
        <ecNumber evidence="8 9">2.7.1.24</ecNumber>
    </recommendedName>
    <alternativeName>
        <fullName evidence="8">Dephosphocoenzyme A kinase</fullName>
    </alternativeName>
</protein>
<evidence type="ECO:0000256" key="7">
    <source>
        <dbReference type="ARBA" id="ARBA00022993"/>
    </source>
</evidence>
<organism evidence="10 11">
    <name type="scientific">Seinonella peptonophila</name>
    <dbReference type="NCBI Taxonomy" id="112248"/>
    <lineage>
        <taxon>Bacteria</taxon>
        <taxon>Bacillati</taxon>
        <taxon>Bacillota</taxon>
        <taxon>Bacilli</taxon>
        <taxon>Bacillales</taxon>
        <taxon>Thermoactinomycetaceae</taxon>
        <taxon>Seinonella</taxon>
    </lineage>
</organism>
<keyword evidence="2 8" id="KW-0963">Cytoplasm</keyword>
<comment type="subcellular location">
    <subcellularLocation>
        <location evidence="8">Cytoplasm</location>
    </subcellularLocation>
</comment>
<accession>A0A1M4W344</accession>
<dbReference type="PANTHER" id="PTHR10695:SF46">
    <property type="entry name" value="BIFUNCTIONAL COENZYME A SYNTHASE-RELATED"/>
    <property type="match status" value="1"/>
</dbReference>
<keyword evidence="5 8" id="KW-0418">Kinase</keyword>
<dbReference type="GO" id="GO:0004140">
    <property type="term" value="F:dephospho-CoA kinase activity"/>
    <property type="evidence" value="ECO:0007669"/>
    <property type="project" value="UniProtKB-UniRule"/>
</dbReference>
<gene>
    <name evidence="8" type="primary">coaE</name>
    <name evidence="10" type="ORF">SAMN05444392_10310</name>
</gene>
<dbReference type="FunFam" id="3.40.50.300:FF:000991">
    <property type="entry name" value="Dephospho-CoA kinase"/>
    <property type="match status" value="1"/>
</dbReference>
<dbReference type="SUPFAM" id="SSF52540">
    <property type="entry name" value="P-loop containing nucleoside triphosphate hydrolases"/>
    <property type="match status" value="1"/>
</dbReference>
<dbReference type="PANTHER" id="PTHR10695">
    <property type="entry name" value="DEPHOSPHO-COA KINASE-RELATED"/>
    <property type="match status" value="1"/>
</dbReference>
<dbReference type="GO" id="GO:0015937">
    <property type="term" value="P:coenzyme A biosynthetic process"/>
    <property type="evidence" value="ECO:0007669"/>
    <property type="project" value="UniProtKB-UniRule"/>
</dbReference>
<dbReference type="GO" id="GO:0005524">
    <property type="term" value="F:ATP binding"/>
    <property type="evidence" value="ECO:0007669"/>
    <property type="project" value="UniProtKB-UniRule"/>
</dbReference>
<keyword evidence="3 8" id="KW-0808">Transferase</keyword>
<evidence type="ECO:0000256" key="2">
    <source>
        <dbReference type="ARBA" id="ARBA00022490"/>
    </source>
</evidence>
<evidence type="ECO:0000313" key="11">
    <source>
        <dbReference type="Proteomes" id="UP000184476"/>
    </source>
</evidence>
<evidence type="ECO:0000256" key="6">
    <source>
        <dbReference type="ARBA" id="ARBA00022840"/>
    </source>
</evidence>
<dbReference type="UniPathway" id="UPA00241">
    <property type="reaction ID" value="UER00356"/>
</dbReference>
<evidence type="ECO:0000256" key="8">
    <source>
        <dbReference type="HAMAP-Rule" id="MF_00376"/>
    </source>
</evidence>
<comment type="catalytic activity">
    <reaction evidence="8">
        <text>3'-dephospho-CoA + ATP = ADP + CoA + H(+)</text>
        <dbReference type="Rhea" id="RHEA:18245"/>
        <dbReference type="ChEBI" id="CHEBI:15378"/>
        <dbReference type="ChEBI" id="CHEBI:30616"/>
        <dbReference type="ChEBI" id="CHEBI:57287"/>
        <dbReference type="ChEBI" id="CHEBI:57328"/>
        <dbReference type="ChEBI" id="CHEBI:456216"/>
        <dbReference type="EC" id="2.7.1.24"/>
    </reaction>
</comment>
<evidence type="ECO:0000256" key="5">
    <source>
        <dbReference type="ARBA" id="ARBA00022777"/>
    </source>
</evidence>
<comment type="pathway">
    <text evidence="8">Cofactor biosynthesis; coenzyme A biosynthesis; CoA from (R)-pantothenate: step 5/5.</text>
</comment>
<dbReference type="RefSeq" id="WP_073154121.1">
    <property type="nucleotide sequence ID" value="NZ_FQVL01000003.1"/>
</dbReference>
<comment type="similarity">
    <text evidence="1 8">Belongs to the CoaE family.</text>
</comment>
<evidence type="ECO:0000313" key="10">
    <source>
        <dbReference type="EMBL" id="SHE75691.1"/>
    </source>
</evidence>
<name>A0A1M4W344_9BACL</name>
<dbReference type="Pfam" id="PF01121">
    <property type="entry name" value="CoaE"/>
    <property type="match status" value="1"/>
</dbReference>
<keyword evidence="4 8" id="KW-0547">Nucleotide-binding</keyword>
<evidence type="ECO:0000256" key="4">
    <source>
        <dbReference type="ARBA" id="ARBA00022741"/>
    </source>
</evidence>
<dbReference type="EC" id="2.7.1.24" evidence="8 9"/>